<sequence>MKISKVYEEKIYAGVLGKIIGVYLGRPVEGWPYQAIIDRFGEIPYYVNEELDLPLIVADDDISGTFAFFRAMEDHGFPQAITEDQIGETWLNYIMENRSILWWGGLGNSTEHTAYLHLKQGIPGSQSGSMERNGPVLSQQIGAQIFMDAYAMACPGDPERANHLVRACAKVSHDGVAVDAAGFLGALEAAAFDERDLDTLFRQCTKFIETEELQRLVDDVRNICGAQKDWRKVRQRLNAKYGYHIYPGPCHMIPNHAMVLAGILCAGDDFAESVKIGASAAWDTDCNAGNIGCFNGIRLGLEGLEAGPDFRGPVGDRLLVITSDGGEGVSDAVKETRRIVRAAKALRGETETEALPRFGFEYPGSVQGFQNCPYVSYPKCTVRISNGNETGNGNGLRLHFDTLAQGANAYVSAATFLDLKEEYRNYETYVSPTLYTGQTVTVTADSELENGPMMRPYIWYADRDSKALFLSGEWMRLTKEASVCSWEIPDNGGLPVLRFGLEFASEKRCRGDVFVRSIDWSNTPARLEQKGIMMRDMWDTNPFWAKMFVSSAKNFAPNLNCTYCISHDEKGGLATVGTRDFTDYTVSSSLKFSLHKRGGLAVRCTGHRRYYAAVVSGGNVFQIIRRYDGEEKVLAEGKAAYAQFEKHKMTVTVRGNELEASFGGVTLRARDELALQKCGGAGFLIDEGAMFIDGFLLERCLEWNM</sequence>
<dbReference type="InterPro" id="IPR005502">
    <property type="entry name" value="Ribosyl_crysJ1"/>
</dbReference>
<accession>A0A9X5H6F8</accession>
<gene>
    <name evidence="1" type="ORF">FMM80_10000</name>
</gene>
<dbReference type="AlphaFoldDB" id="A0A9X5H6F8"/>
<dbReference type="InterPro" id="IPR036705">
    <property type="entry name" value="Ribosyl_crysJ1_sf"/>
</dbReference>
<dbReference type="Gene3D" id="1.10.4080.10">
    <property type="entry name" value="ADP-ribosylation/Crystallin J1"/>
    <property type="match status" value="1"/>
</dbReference>
<dbReference type="Proteomes" id="UP000474104">
    <property type="component" value="Unassembled WGS sequence"/>
</dbReference>
<evidence type="ECO:0000313" key="2">
    <source>
        <dbReference type="Proteomes" id="UP000474104"/>
    </source>
</evidence>
<protein>
    <submittedName>
        <fullName evidence="1">ADP-ribosylglycohydrolase family protein</fullName>
    </submittedName>
</protein>
<dbReference type="RefSeq" id="WP_004072800.1">
    <property type="nucleotide sequence ID" value="NZ_CASCYM010000080.1"/>
</dbReference>
<proteinExistence type="predicted"/>
<dbReference type="Gene3D" id="2.60.120.560">
    <property type="entry name" value="Exo-inulinase, domain 1"/>
    <property type="match status" value="1"/>
</dbReference>
<name>A0A9X5H6F8_9FIRM</name>
<dbReference type="SUPFAM" id="SSF101478">
    <property type="entry name" value="ADP-ribosylglycohydrolase"/>
    <property type="match status" value="1"/>
</dbReference>
<dbReference type="EMBL" id="VIRB01000061">
    <property type="protein sequence ID" value="NDO68995.1"/>
    <property type="molecule type" value="Genomic_DNA"/>
</dbReference>
<dbReference type="Pfam" id="PF03747">
    <property type="entry name" value="ADP_ribosyl_GH"/>
    <property type="match status" value="1"/>
</dbReference>
<comment type="caution">
    <text evidence="1">The sequence shown here is derived from an EMBL/GenBank/DDBJ whole genome shotgun (WGS) entry which is preliminary data.</text>
</comment>
<organism evidence="1 2">
    <name type="scientific">Schaedlerella arabinosiphila</name>
    <dbReference type="NCBI Taxonomy" id="2044587"/>
    <lineage>
        <taxon>Bacteria</taxon>
        <taxon>Bacillati</taxon>
        <taxon>Bacillota</taxon>
        <taxon>Clostridia</taxon>
        <taxon>Lachnospirales</taxon>
        <taxon>Lachnospiraceae</taxon>
        <taxon>Schaedlerella</taxon>
    </lineage>
</organism>
<evidence type="ECO:0000313" key="1">
    <source>
        <dbReference type="EMBL" id="NDO68995.1"/>
    </source>
</evidence>
<reference evidence="1 2" key="1">
    <citation type="submission" date="2019-07" db="EMBL/GenBank/DDBJ databases">
        <title>Draft genome sequences of 15 bacterial species constituting the stable defined intestinal microbiota of the GM15 gnotobiotic mouse model.</title>
        <authorList>
            <person name="Elie C."/>
            <person name="Mathieu A."/>
            <person name="Saliou A."/>
            <person name="Darnaud M."/>
            <person name="Leulier F."/>
            <person name="Tamellini A."/>
        </authorList>
    </citation>
    <scope>NUCLEOTIDE SEQUENCE [LARGE SCALE GENOMIC DNA]</scope>
    <source>
        <strain evidence="2">ASF 502</strain>
    </source>
</reference>
<dbReference type="OrthoDB" id="9761704at2"/>